<dbReference type="Proteomes" id="UP000027138">
    <property type="component" value="Unassembled WGS sequence"/>
</dbReference>
<dbReference type="EMBL" id="KK914569">
    <property type="protein sequence ID" value="KDP32912.1"/>
    <property type="molecule type" value="Genomic_DNA"/>
</dbReference>
<gene>
    <name evidence="2" type="ORF">JCGZ_13693</name>
</gene>
<reference evidence="2 3" key="1">
    <citation type="journal article" date="2014" name="PLoS ONE">
        <title>Global Analysis of Gene Expression Profiles in Physic Nut (Jatropha curcas L.) Seedlings Exposed to Salt Stress.</title>
        <authorList>
            <person name="Zhang L."/>
            <person name="Zhang C."/>
            <person name="Wu P."/>
            <person name="Chen Y."/>
            <person name="Li M."/>
            <person name="Jiang H."/>
            <person name="Wu G."/>
        </authorList>
    </citation>
    <scope>NUCLEOTIDE SEQUENCE [LARGE SCALE GENOMIC DNA]</scope>
    <source>
        <strain evidence="3">cv. GZQX0401</strain>
        <tissue evidence="2">Young leaves</tissue>
    </source>
</reference>
<name>A0A067K9W8_JATCU</name>
<dbReference type="AlphaFoldDB" id="A0A067K9W8"/>
<accession>A0A067K9W8</accession>
<protein>
    <submittedName>
        <fullName evidence="2">Uncharacterized protein</fullName>
    </submittedName>
</protein>
<proteinExistence type="predicted"/>
<organism evidence="2 3">
    <name type="scientific">Jatropha curcas</name>
    <name type="common">Barbados nut</name>
    <dbReference type="NCBI Taxonomy" id="180498"/>
    <lineage>
        <taxon>Eukaryota</taxon>
        <taxon>Viridiplantae</taxon>
        <taxon>Streptophyta</taxon>
        <taxon>Embryophyta</taxon>
        <taxon>Tracheophyta</taxon>
        <taxon>Spermatophyta</taxon>
        <taxon>Magnoliopsida</taxon>
        <taxon>eudicotyledons</taxon>
        <taxon>Gunneridae</taxon>
        <taxon>Pentapetalae</taxon>
        <taxon>rosids</taxon>
        <taxon>fabids</taxon>
        <taxon>Malpighiales</taxon>
        <taxon>Euphorbiaceae</taxon>
        <taxon>Crotonoideae</taxon>
        <taxon>Jatropheae</taxon>
        <taxon>Jatropha</taxon>
    </lineage>
</organism>
<feature type="region of interest" description="Disordered" evidence="1">
    <location>
        <begin position="1"/>
        <end position="29"/>
    </location>
</feature>
<evidence type="ECO:0000313" key="3">
    <source>
        <dbReference type="Proteomes" id="UP000027138"/>
    </source>
</evidence>
<feature type="compositionally biased region" description="Basic and acidic residues" evidence="1">
    <location>
        <begin position="1"/>
        <end position="15"/>
    </location>
</feature>
<evidence type="ECO:0000313" key="2">
    <source>
        <dbReference type="EMBL" id="KDP32912.1"/>
    </source>
</evidence>
<evidence type="ECO:0000256" key="1">
    <source>
        <dbReference type="SAM" id="MobiDB-lite"/>
    </source>
</evidence>
<sequence length="88" mass="10165">MTSKEYLKKLNEERKKRAKSKSITKANDKTKRKEGLFLNDEDEQVQKESTIQESLAVKHRIESVELHTKIQDISGGLHTKIQESPSDQ</sequence>
<keyword evidence="3" id="KW-1185">Reference proteome</keyword>